<evidence type="ECO:0000313" key="3">
    <source>
        <dbReference type="Proteomes" id="UP001165653"/>
    </source>
</evidence>
<feature type="transmembrane region" description="Helical" evidence="1">
    <location>
        <begin position="143"/>
        <end position="162"/>
    </location>
</feature>
<sequence length="292" mass="32606">MPDRRTPLWLWPNLLSLDAPAVAMAWLFMFQKIWLQVLPWGYYAALGLAVWGIYILDRIIDVKMLSPGDHRLGERHEFHQRHMKFMSILAVVTLLGSAFVAGGHISFGPLVDYGKPVIFLVVVFFSLTIFSKQDREIPHLRNLFAGLAFSYGTAMGAHMWSWKPGIFDAIHPPFNLALSPEMLAFAVLCTLNISAIHFWEQSAFTRDRERGAANDLSLTIPLTGLAAAAIGLAVLDEESRSRPFYYAVLISSALIYVLNRVRSKYSVDALRVMADAAMIAPLPVFIALSANL</sequence>
<feature type="transmembrane region" description="Helical" evidence="1">
    <location>
        <begin position="85"/>
        <end position="107"/>
    </location>
</feature>
<gene>
    <name evidence="2" type="ORF">OJ996_19445</name>
</gene>
<feature type="transmembrane region" description="Helical" evidence="1">
    <location>
        <begin position="182"/>
        <end position="199"/>
    </location>
</feature>
<dbReference type="EMBL" id="JAPDDR010000010">
    <property type="protein sequence ID" value="MCW1915770.1"/>
    <property type="molecule type" value="Genomic_DNA"/>
</dbReference>
<evidence type="ECO:0000256" key="1">
    <source>
        <dbReference type="SAM" id="Phobius"/>
    </source>
</evidence>
<dbReference type="RefSeq" id="WP_264515326.1">
    <property type="nucleotide sequence ID" value="NZ_JAPDDR010000010.1"/>
</dbReference>
<organism evidence="2 3">
    <name type="scientific">Luteolibacter rhizosphaerae</name>
    <dbReference type="NCBI Taxonomy" id="2989719"/>
    <lineage>
        <taxon>Bacteria</taxon>
        <taxon>Pseudomonadati</taxon>
        <taxon>Verrucomicrobiota</taxon>
        <taxon>Verrucomicrobiia</taxon>
        <taxon>Verrucomicrobiales</taxon>
        <taxon>Verrucomicrobiaceae</taxon>
        <taxon>Luteolibacter</taxon>
    </lineage>
</organism>
<feature type="transmembrane region" description="Helical" evidence="1">
    <location>
        <begin position="211"/>
        <end position="232"/>
    </location>
</feature>
<feature type="transmembrane region" description="Helical" evidence="1">
    <location>
        <begin position="40"/>
        <end position="56"/>
    </location>
</feature>
<reference evidence="2" key="1">
    <citation type="submission" date="2022-10" db="EMBL/GenBank/DDBJ databases">
        <title>Luteolibacter sp. GHJ8, whole genome shotgun sequencing project.</title>
        <authorList>
            <person name="Zhao G."/>
            <person name="Shen L."/>
        </authorList>
    </citation>
    <scope>NUCLEOTIDE SEQUENCE</scope>
    <source>
        <strain evidence="2">GHJ8</strain>
    </source>
</reference>
<evidence type="ECO:0008006" key="4">
    <source>
        <dbReference type="Google" id="ProtNLM"/>
    </source>
</evidence>
<comment type="caution">
    <text evidence="2">The sequence shown here is derived from an EMBL/GenBank/DDBJ whole genome shotgun (WGS) entry which is preliminary data.</text>
</comment>
<name>A0ABT3G994_9BACT</name>
<evidence type="ECO:0000313" key="2">
    <source>
        <dbReference type="EMBL" id="MCW1915770.1"/>
    </source>
</evidence>
<keyword evidence="1" id="KW-1133">Transmembrane helix</keyword>
<protein>
    <recommendedName>
        <fullName evidence="4">UbiA prenyltransferase family protein</fullName>
    </recommendedName>
</protein>
<accession>A0ABT3G994</accession>
<feature type="transmembrane region" description="Helical" evidence="1">
    <location>
        <begin position="244"/>
        <end position="261"/>
    </location>
</feature>
<proteinExistence type="predicted"/>
<keyword evidence="3" id="KW-1185">Reference proteome</keyword>
<keyword evidence="1" id="KW-0472">Membrane</keyword>
<feature type="transmembrane region" description="Helical" evidence="1">
    <location>
        <begin position="113"/>
        <end position="131"/>
    </location>
</feature>
<feature type="transmembrane region" description="Helical" evidence="1">
    <location>
        <begin position="7"/>
        <end position="28"/>
    </location>
</feature>
<keyword evidence="1" id="KW-0812">Transmembrane</keyword>
<dbReference type="Proteomes" id="UP001165653">
    <property type="component" value="Unassembled WGS sequence"/>
</dbReference>